<feature type="transmembrane region" description="Helical" evidence="1">
    <location>
        <begin position="7"/>
        <end position="25"/>
    </location>
</feature>
<evidence type="ECO:0000313" key="2">
    <source>
        <dbReference type="EMBL" id="EEP59976.1"/>
    </source>
</evidence>
<dbReference type="OrthoDB" id="9801154at2"/>
<keyword evidence="1" id="KW-0812">Transmembrane</keyword>
<dbReference type="Proteomes" id="UP000005540">
    <property type="component" value="Unassembled WGS sequence"/>
</dbReference>
<keyword evidence="3" id="KW-1185">Reference proteome</keyword>
<dbReference type="RefSeq" id="WP_007547918.1">
    <property type="nucleotide sequence ID" value="NZ_ABZS01000176.1"/>
</dbReference>
<evidence type="ECO:0000313" key="3">
    <source>
        <dbReference type="Proteomes" id="UP000005540"/>
    </source>
</evidence>
<dbReference type="EMBL" id="ABZS01000176">
    <property type="protein sequence ID" value="EEP59976.1"/>
    <property type="molecule type" value="Genomic_DNA"/>
</dbReference>
<dbReference type="Gene3D" id="1.10.150.280">
    <property type="entry name" value="AF1531-like domain"/>
    <property type="match status" value="1"/>
</dbReference>
<gene>
    <name evidence="2" type="ORF">SULYE_1529</name>
</gene>
<dbReference type="InterPro" id="IPR010994">
    <property type="entry name" value="RuvA_2-like"/>
</dbReference>
<accession>C4FLS5</accession>
<sequence>MKINQELLTVQSLIIGLLILLLLTLKSININPKPKFTENDLKIDINTADIITLQRIPHIGEKTAELIIEDRKIRGGYTDINQLKWVKSFDKIKPYIKINEESKWTE</sequence>
<name>C4FLS5_9AQUI</name>
<keyword evidence="1" id="KW-1133">Transmembrane helix</keyword>
<dbReference type="AlphaFoldDB" id="C4FLS5"/>
<keyword evidence="1" id="KW-0472">Membrane</keyword>
<comment type="caution">
    <text evidence="2">The sequence shown here is derived from an EMBL/GenBank/DDBJ whole genome shotgun (WGS) entry which is preliminary data.</text>
</comment>
<protein>
    <submittedName>
        <fullName evidence="2">Putative competence protein</fullName>
    </submittedName>
</protein>
<evidence type="ECO:0000256" key="1">
    <source>
        <dbReference type="SAM" id="Phobius"/>
    </source>
</evidence>
<organism evidence="2 3">
    <name type="scientific">Sulfurihydrogenibium yellowstonense SS-5</name>
    <dbReference type="NCBI Taxonomy" id="432331"/>
    <lineage>
        <taxon>Bacteria</taxon>
        <taxon>Pseudomonadati</taxon>
        <taxon>Aquificota</taxon>
        <taxon>Aquificia</taxon>
        <taxon>Aquificales</taxon>
        <taxon>Hydrogenothermaceae</taxon>
        <taxon>Sulfurihydrogenibium</taxon>
    </lineage>
</organism>
<dbReference type="Pfam" id="PF12836">
    <property type="entry name" value="HHH_3"/>
    <property type="match status" value="1"/>
</dbReference>
<dbReference type="SUPFAM" id="SSF47781">
    <property type="entry name" value="RuvA domain 2-like"/>
    <property type="match status" value="1"/>
</dbReference>
<reference evidence="2 3" key="1">
    <citation type="submission" date="2009-04" db="EMBL/GenBank/DDBJ databases">
        <authorList>
            <person name="Reysenbach A.-L."/>
            <person name="Heidelberg J.F."/>
            <person name="Nelson W.C."/>
        </authorList>
    </citation>
    <scope>NUCLEOTIDE SEQUENCE [LARGE SCALE GENOMIC DNA]</scope>
    <source>
        <strain evidence="2 3">SS-5</strain>
    </source>
</reference>
<proteinExistence type="predicted"/>